<organism evidence="4 5">
    <name type="scientific">Mycena maculata</name>
    <dbReference type="NCBI Taxonomy" id="230809"/>
    <lineage>
        <taxon>Eukaryota</taxon>
        <taxon>Fungi</taxon>
        <taxon>Dikarya</taxon>
        <taxon>Basidiomycota</taxon>
        <taxon>Agaricomycotina</taxon>
        <taxon>Agaricomycetes</taxon>
        <taxon>Agaricomycetidae</taxon>
        <taxon>Agaricales</taxon>
        <taxon>Marasmiineae</taxon>
        <taxon>Mycenaceae</taxon>
        <taxon>Mycena</taxon>
    </lineage>
</organism>
<keyword evidence="1" id="KW-0862">Zinc</keyword>
<protein>
    <recommendedName>
        <fullName evidence="3">SWIM-type domain-containing protein</fullName>
    </recommendedName>
</protein>
<keyword evidence="1" id="KW-0863">Zinc-finger</keyword>
<feature type="compositionally biased region" description="Acidic residues" evidence="2">
    <location>
        <begin position="330"/>
        <end position="344"/>
    </location>
</feature>
<feature type="region of interest" description="Disordered" evidence="2">
    <location>
        <begin position="305"/>
        <end position="361"/>
    </location>
</feature>
<dbReference type="PROSITE" id="PS50966">
    <property type="entry name" value="ZF_SWIM"/>
    <property type="match status" value="1"/>
</dbReference>
<gene>
    <name evidence="4" type="ORF">DFH07DRAFT_950332</name>
</gene>
<evidence type="ECO:0000256" key="1">
    <source>
        <dbReference type="PROSITE-ProRule" id="PRU00325"/>
    </source>
</evidence>
<evidence type="ECO:0000259" key="3">
    <source>
        <dbReference type="PROSITE" id="PS50966"/>
    </source>
</evidence>
<accession>A0AAD7KAC8</accession>
<dbReference type="InterPro" id="IPR007527">
    <property type="entry name" value="Znf_SWIM"/>
</dbReference>
<sequence>MRSELVPNYRHKELNGFPPLLFARRPTVLQVNNMFPAARHHLRLHWNPFKATELLVEHNCDKIFEYQRHDFKGPDSKSEFSAELTDNFSLDSFIVFGSGPSGVGLLDSSWHGKSENYAALTVLCSVDTAGHMVPASMFISANVKEATTFRFIEGTHNQVLERSKAITKDNTIVQDRSAEMRKRIYKCRANLNALLRYIREHSHLGRVYIRLCQFHVAQAILQWEWDSGLRGLGFPLSLELKFEIFCHFCELQRCRSRSKWDSVKQTFFEKLHALFLVDIDSDSEDEQDVHDLTPTEVTQALEDHASRKFKRAKNKSSKKQPPPGDHDSEVSDDDDSEDDEDQDTEAGKQPKKRSRRKPKTREALEAQYRAVHTYFEKNWFVEPWIKTFTDIGMPANQTRDGSWNTNNWAETAFRTFDTVFLDNWMNKCIDRLASIILNDFLPFFCYWSPCDRPLNKEIIAMHTNTFDVEVAKHVVENTITIFLLLNTQYSDNGAVLWFHVTMNPINCICTKFRQTSKYCVHLLAVKLLLSNGPAKDWKGM</sequence>
<dbReference type="AlphaFoldDB" id="A0AAD7KAC8"/>
<name>A0AAD7KAC8_9AGAR</name>
<feature type="compositionally biased region" description="Basic residues" evidence="2">
    <location>
        <begin position="307"/>
        <end position="318"/>
    </location>
</feature>
<evidence type="ECO:0000313" key="5">
    <source>
        <dbReference type="Proteomes" id="UP001215280"/>
    </source>
</evidence>
<feature type="domain" description="SWIM-type" evidence="3">
    <location>
        <begin position="498"/>
        <end position="530"/>
    </location>
</feature>
<dbReference type="GO" id="GO:0008270">
    <property type="term" value="F:zinc ion binding"/>
    <property type="evidence" value="ECO:0007669"/>
    <property type="project" value="UniProtKB-KW"/>
</dbReference>
<comment type="caution">
    <text evidence="4">The sequence shown here is derived from an EMBL/GenBank/DDBJ whole genome shotgun (WGS) entry which is preliminary data.</text>
</comment>
<proteinExistence type="predicted"/>
<feature type="compositionally biased region" description="Basic residues" evidence="2">
    <location>
        <begin position="349"/>
        <end position="359"/>
    </location>
</feature>
<evidence type="ECO:0000256" key="2">
    <source>
        <dbReference type="SAM" id="MobiDB-lite"/>
    </source>
</evidence>
<keyword evidence="1" id="KW-0479">Metal-binding</keyword>
<dbReference type="Proteomes" id="UP001215280">
    <property type="component" value="Unassembled WGS sequence"/>
</dbReference>
<reference evidence="4" key="1">
    <citation type="submission" date="2023-03" db="EMBL/GenBank/DDBJ databases">
        <title>Massive genome expansion in bonnet fungi (Mycena s.s.) driven by repeated elements and novel gene families across ecological guilds.</title>
        <authorList>
            <consortium name="Lawrence Berkeley National Laboratory"/>
            <person name="Harder C.B."/>
            <person name="Miyauchi S."/>
            <person name="Viragh M."/>
            <person name="Kuo A."/>
            <person name="Thoen E."/>
            <person name="Andreopoulos B."/>
            <person name="Lu D."/>
            <person name="Skrede I."/>
            <person name="Drula E."/>
            <person name="Henrissat B."/>
            <person name="Morin E."/>
            <person name="Kohler A."/>
            <person name="Barry K."/>
            <person name="LaButti K."/>
            <person name="Morin E."/>
            <person name="Salamov A."/>
            <person name="Lipzen A."/>
            <person name="Mereny Z."/>
            <person name="Hegedus B."/>
            <person name="Baldrian P."/>
            <person name="Stursova M."/>
            <person name="Weitz H."/>
            <person name="Taylor A."/>
            <person name="Grigoriev I.V."/>
            <person name="Nagy L.G."/>
            <person name="Martin F."/>
            <person name="Kauserud H."/>
        </authorList>
    </citation>
    <scope>NUCLEOTIDE SEQUENCE</scope>
    <source>
        <strain evidence="4">CBHHK188m</strain>
    </source>
</reference>
<keyword evidence="5" id="KW-1185">Reference proteome</keyword>
<dbReference type="EMBL" id="JARJLG010000006">
    <property type="protein sequence ID" value="KAJ7780291.1"/>
    <property type="molecule type" value="Genomic_DNA"/>
</dbReference>
<evidence type="ECO:0000313" key="4">
    <source>
        <dbReference type="EMBL" id="KAJ7780291.1"/>
    </source>
</evidence>